<name>A0AAD9ZGK7_9LECA</name>
<sequence>MYNPYNAASNQRTNGQSPFHKRRFAHLLRPLSPLLSIETGLPHPDFPATLLHYHLLTSEQLDDLAHFYHQRTPGRYSSNYPMPVVDRWSAPPREEELEEGEIDEMEDIQKILETEQGTENRKVASIEDKRRRFGRFLGLRKCESSVGEGDMRSQMEELSIPFSMLVMLSSRTAVLSLLSVACLVGLLYYTIIPQGPQLLWHPESIKDISTSSEITTRAEKFTPEYFVPCHSESMELQLTRFRVLLSAPRRSSASPNSAGNLAVYTVSIYSFESHKKTSEIKVLDIATGQSTLITNDERTSEPNWLGDGNNLLWLKSGENGATEVVVGSVDEVGKSYIAGVVPAPISDVKLKVLDRDRVAIAVTGKARPNGDLYNPEDKPKKYTTGMLYDSLMVRHWDKYVTPNRNAIWHGILLKGKPHITESKGMYSLGNLTNVLKGSRLESPIPPWGGQDNFDLSATSVGFVAKDPDLNPATNTKSNFYFVTIDDSPHGQTYSEPKKIELDGFEGASTAPAFSPSGNAVAFFQMKENGYESDKNRIILSLDLTKVSAALGLLESDDGKGLWDRSPSSVTWSNDERALFLIAEEKGLTKLFKLLIPVDPDTNKLPEPLTESGSVSDVRSLGADSSHLLLSSSNLIDNSVFSVLDPTASAKAKVVSSNSRNGSFFGLSSEQVSDIWFQGAKEQVHAWVMKPSNFSSEKTYPLAYLIHGGPQGAWTDSWSTRWNPAIFAEQGYIVITPNPTGSTSYGQDFTDAITEEWGGLPYEDLVKGFEYIKERLNYVDTDRAVALGASYGGYMMNWMQGHPLAKEFKALICHDGVFSMANQLSSDEQYFPNHDLGGPYFTKHQETWEKWNPARFTGNWSTPMLVIHNELDYRLPISEGLAMFNVLQEKGIESRFLTFPDENHWVLKEENSLLWHTVVLNWINKFVGLPVYKDEKDQGYEVQN</sequence>
<evidence type="ECO:0000259" key="8">
    <source>
        <dbReference type="Pfam" id="PF00326"/>
    </source>
</evidence>
<keyword evidence="7" id="KW-0472">Membrane</keyword>
<dbReference type="PANTHER" id="PTHR42776">
    <property type="entry name" value="SERINE PEPTIDASE S9 FAMILY MEMBER"/>
    <property type="match status" value="1"/>
</dbReference>
<dbReference type="InterPro" id="IPR001375">
    <property type="entry name" value="Peptidase_S9_cat"/>
</dbReference>
<comment type="caution">
    <text evidence="9">The sequence shown here is derived from an EMBL/GenBank/DDBJ whole genome shotgun (WGS) entry which is preliminary data.</text>
</comment>
<keyword evidence="3" id="KW-0732">Signal</keyword>
<feature type="transmembrane region" description="Helical" evidence="7">
    <location>
        <begin position="172"/>
        <end position="191"/>
    </location>
</feature>
<dbReference type="SUPFAM" id="SSF53474">
    <property type="entry name" value="alpha/beta-Hydrolases"/>
    <property type="match status" value="1"/>
</dbReference>
<dbReference type="InterPro" id="IPR029058">
    <property type="entry name" value="AB_hydrolase_fold"/>
</dbReference>
<gene>
    <name evidence="9" type="ORF">OEA41_000936</name>
</gene>
<evidence type="ECO:0000313" key="9">
    <source>
        <dbReference type="EMBL" id="KAK3178799.1"/>
    </source>
</evidence>
<evidence type="ECO:0000256" key="1">
    <source>
        <dbReference type="ARBA" id="ARBA00010040"/>
    </source>
</evidence>
<dbReference type="GO" id="GO:0004252">
    <property type="term" value="F:serine-type endopeptidase activity"/>
    <property type="evidence" value="ECO:0007669"/>
    <property type="project" value="TreeGrafter"/>
</dbReference>
<keyword evidence="4" id="KW-0378">Hydrolase</keyword>
<keyword evidence="7" id="KW-1133">Transmembrane helix</keyword>
<dbReference type="SUPFAM" id="SSF82171">
    <property type="entry name" value="DPP6 N-terminal domain-like"/>
    <property type="match status" value="1"/>
</dbReference>
<protein>
    <recommendedName>
        <fullName evidence="6">Dipeptidyl-peptidase V</fullName>
    </recommendedName>
</protein>
<comment type="similarity">
    <text evidence="1">Belongs to the peptidase S9C family.</text>
</comment>
<keyword evidence="10" id="KW-1185">Reference proteome</keyword>
<evidence type="ECO:0000256" key="6">
    <source>
        <dbReference type="ARBA" id="ARBA00032829"/>
    </source>
</evidence>
<accession>A0AAD9ZGK7</accession>
<dbReference type="FunFam" id="3.40.50.1820:FF:000028">
    <property type="entry name" value="S9 family peptidase"/>
    <property type="match status" value="1"/>
</dbReference>
<proteinExistence type="inferred from homology"/>
<dbReference type="AlphaFoldDB" id="A0AAD9ZGK7"/>
<evidence type="ECO:0000313" key="10">
    <source>
        <dbReference type="Proteomes" id="UP001276659"/>
    </source>
</evidence>
<organism evidence="9 10">
    <name type="scientific">Lepraria neglecta</name>
    <dbReference type="NCBI Taxonomy" id="209136"/>
    <lineage>
        <taxon>Eukaryota</taxon>
        <taxon>Fungi</taxon>
        <taxon>Dikarya</taxon>
        <taxon>Ascomycota</taxon>
        <taxon>Pezizomycotina</taxon>
        <taxon>Lecanoromycetes</taxon>
        <taxon>OSLEUM clade</taxon>
        <taxon>Lecanoromycetidae</taxon>
        <taxon>Lecanorales</taxon>
        <taxon>Lecanorineae</taxon>
        <taxon>Stereocaulaceae</taxon>
        <taxon>Lepraria</taxon>
    </lineage>
</organism>
<dbReference type="PANTHER" id="PTHR42776:SF13">
    <property type="entry name" value="DIPEPTIDYL-PEPTIDASE 5"/>
    <property type="match status" value="1"/>
</dbReference>
<dbReference type="GO" id="GO:0006508">
    <property type="term" value="P:proteolysis"/>
    <property type="evidence" value="ECO:0007669"/>
    <property type="project" value="UniProtKB-KW"/>
</dbReference>
<evidence type="ECO:0000256" key="7">
    <source>
        <dbReference type="SAM" id="Phobius"/>
    </source>
</evidence>
<keyword evidence="7" id="KW-0812">Transmembrane</keyword>
<evidence type="ECO:0000256" key="5">
    <source>
        <dbReference type="ARBA" id="ARBA00022825"/>
    </source>
</evidence>
<dbReference type="Pfam" id="PF00326">
    <property type="entry name" value="Peptidase_S9"/>
    <property type="match status" value="1"/>
</dbReference>
<dbReference type="Gene3D" id="3.40.50.1820">
    <property type="entry name" value="alpha/beta hydrolase"/>
    <property type="match status" value="1"/>
</dbReference>
<keyword evidence="2" id="KW-0645">Protease</keyword>
<keyword evidence="5" id="KW-0720">Serine protease</keyword>
<evidence type="ECO:0000256" key="3">
    <source>
        <dbReference type="ARBA" id="ARBA00022729"/>
    </source>
</evidence>
<evidence type="ECO:0000256" key="2">
    <source>
        <dbReference type="ARBA" id="ARBA00022670"/>
    </source>
</evidence>
<evidence type="ECO:0000256" key="4">
    <source>
        <dbReference type="ARBA" id="ARBA00022801"/>
    </source>
</evidence>
<dbReference type="EMBL" id="JASNWA010000003">
    <property type="protein sequence ID" value="KAK3178799.1"/>
    <property type="molecule type" value="Genomic_DNA"/>
</dbReference>
<feature type="domain" description="Peptidase S9 prolyl oligopeptidase catalytic" evidence="8">
    <location>
        <begin position="717"/>
        <end position="926"/>
    </location>
</feature>
<reference evidence="9" key="1">
    <citation type="submission" date="2022-11" db="EMBL/GenBank/DDBJ databases">
        <title>Chromosomal genome sequence assembly and mating type (MAT) locus characterization of the leprose asexual lichenized fungus Lepraria neglecta (Nyl.) Erichsen.</title>
        <authorList>
            <person name="Allen J.L."/>
            <person name="Pfeffer B."/>
        </authorList>
    </citation>
    <scope>NUCLEOTIDE SEQUENCE</scope>
    <source>
        <strain evidence="9">Allen 5258</strain>
    </source>
</reference>
<dbReference type="Proteomes" id="UP001276659">
    <property type="component" value="Unassembled WGS sequence"/>
</dbReference>